<dbReference type="RefSeq" id="WP_246364049.1">
    <property type="nucleotide sequence ID" value="NZ_JACHEP010000010.1"/>
</dbReference>
<keyword evidence="4" id="KW-1185">Reference proteome</keyword>
<name>A0A7W8IQQ8_9BACL</name>
<dbReference type="SMART" id="SM00091">
    <property type="entry name" value="PAS"/>
    <property type="match status" value="1"/>
</dbReference>
<keyword evidence="1" id="KW-0812">Transmembrane</keyword>
<sequence>MLSKTIEYMIFIIVILLIIMFVQHQMNRLIQTKLKLSLFQIAQRLTTVFYIFIFLLLIGGFWYVNHLEQVKHQEYERFSKYFTRVFASELMQMNHHLLNDSTSETNDTYIRILRAMTRWQHEHPEVLSIYTLKKSKDGNNYFVVAPATDYNRNGKIDGKKEQLVPIGTVYKEHIPELERAFQGKFSMEKEPNSDQWGESISAFYPIFDQNGKVDAVFGIDYNANEYKAQIERERNKGMGIVFLVFLVSYILYLLIVYIRLEKILFRKYREELEISQHRFKRLSEVSMEGIIIHSEGKVLEVNEAACRLFGYTADELIHMPIKELVAPASLQDLKTSLGEEDMHEMYLRKKDGAVFPAEILRREYEYYSKKVNVTAIRDITERKKHEERMHYIAFHDDLTGLPNKELLHRVLTEKIEEARSQRTKRQSAKKTF</sequence>
<dbReference type="SUPFAM" id="SSF55785">
    <property type="entry name" value="PYP-like sensor domain (PAS domain)"/>
    <property type="match status" value="1"/>
</dbReference>
<proteinExistence type="predicted"/>
<organism evidence="3 4">
    <name type="scientific">Anoxybacteroides tepidamans</name>
    <dbReference type="NCBI Taxonomy" id="265948"/>
    <lineage>
        <taxon>Bacteria</taxon>
        <taxon>Bacillati</taxon>
        <taxon>Bacillota</taxon>
        <taxon>Bacilli</taxon>
        <taxon>Bacillales</taxon>
        <taxon>Anoxybacillaceae</taxon>
        <taxon>Anoxybacteroides</taxon>
    </lineage>
</organism>
<feature type="transmembrane region" description="Helical" evidence="1">
    <location>
        <begin position="6"/>
        <end position="24"/>
    </location>
</feature>
<keyword evidence="1" id="KW-0472">Membrane</keyword>
<dbReference type="Gene3D" id="3.30.70.270">
    <property type="match status" value="1"/>
</dbReference>
<dbReference type="CDD" id="cd00130">
    <property type="entry name" value="PAS"/>
    <property type="match status" value="1"/>
</dbReference>
<accession>A0A7W8IQQ8</accession>
<dbReference type="PANTHER" id="PTHR44757">
    <property type="entry name" value="DIGUANYLATE CYCLASE DGCP"/>
    <property type="match status" value="1"/>
</dbReference>
<dbReference type="Gene3D" id="3.30.450.20">
    <property type="entry name" value="PAS domain"/>
    <property type="match status" value="1"/>
</dbReference>
<dbReference type="Pfam" id="PF13426">
    <property type="entry name" value="PAS_9"/>
    <property type="match status" value="1"/>
</dbReference>
<feature type="transmembrane region" description="Helical" evidence="1">
    <location>
        <begin position="237"/>
        <end position="260"/>
    </location>
</feature>
<dbReference type="AlphaFoldDB" id="A0A7W8IQQ8"/>
<dbReference type="PANTHER" id="PTHR44757:SF2">
    <property type="entry name" value="BIOFILM ARCHITECTURE MAINTENANCE PROTEIN MBAA"/>
    <property type="match status" value="1"/>
</dbReference>
<gene>
    <name evidence="3" type="ORF">HNQ34_002069</name>
</gene>
<dbReference type="InterPro" id="IPR035965">
    <property type="entry name" value="PAS-like_dom_sf"/>
</dbReference>
<dbReference type="NCBIfam" id="TIGR00229">
    <property type="entry name" value="sensory_box"/>
    <property type="match status" value="1"/>
</dbReference>
<dbReference type="InterPro" id="IPR052155">
    <property type="entry name" value="Biofilm_reg_signaling"/>
</dbReference>
<evidence type="ECO:0000313" key="3">
    <source>
        <dbReference type="EMBL" id="MBB5324970.1"/>
    </source>
</evidence>
<dbReference type="Proteomes" id="UP000520011">
    <property type="component" value="Unassembled WGS sequence"/>
</dbReference>
<keyword evidence="1" id="KW-1133">Transmembrane helix</keyword>
<feature type="domain" description="PAS" evidence="2">
    <location>
        <begin position="290"/>
        <end position="337"/>
    </location>
</feature>
<reference evidence="3 4" key="1">
    <citation type="submission" date="2020-08" db="EMBL/GenBank/DDBJ databases">
        <title>Genomic Encyclopedia of Type Strains, Phase IV (KMG-IV): sequencing the most valuable type-strain genomes for metagenomic binning, comparative biology and taxonomic classification.</title>
        <authorList>
            <person name="Goeker M."/>
        </authorList>
    </citation>
    <scope>NUCLEOTIDE SEQUENCE [LARGE SCALE GENOMIC DNA]</scope>
    <source>
        <strain evidence="3 4">DSM 16325</strain>
    </source>
</reference>
<evidence type="ECO:0000259" key="2">
    <source>
        <dbReference type="PROSITE" id="PS50112"/>
    </source>
</evidence>
<dbReference type="PROSITE" id="PS50112">
    <property type="entry name" value="PAS"/>
    <property type="match status" value="1"/>
</dbReference>
<dbReference type="InterPro" id="IPR000014">
    <property type="entry name" value="PAS"/>
</dbReference>
<evidence type="ECO:0000256" key="1">
    <source>
        <dbReference type="SAM" id="Phobius"/>
    </source>
</evidence>
<comment type="caution">
    <text evidence="3">The sequence shown here is derived from an EMBL/GenBank/DDBJ whole genome shotgun (WGS) entry which is preliminary data.</text>
</comment>
<dbReference type="InterPro" id="IPR043128">
    <property type="entry name" value="Rev_trsase/Diguanyl_cyclase"/>
</dbReference>
<evidence type="ECO:0000313" key="4">
    <source>
        <dbReference type="Proteomes" id="UP000520011"/>
    </source>
</evidence>
<feature type="transmembrane region" description="Helical" evidence="1">
    <location>
        <begin position="45"/>
        <end position="64"/>
    </location>
</feature>
<protein>
    <submittedName>
        <fullName evidence="3">PAS domain S-box-containing protein</fullName>
    </submittedName>
</protein>
<dbReference type="EMBL" id="JACHEP010000010">
    <property type="protein sequence ID" value="MBB5324970.1"/>
    <property type="molecule type" value="Genomic_DNA"/>
</dbReference>